<dbReference type="RefSeq" id="WP_150679343.1">
    <property type="nucleotide sequence ID" value="NZ_CABPSK010000002.1"/>
</dbReference>
<reference evidence="4 5" key="1">
    <citation type="submission" date="2019-08" db="EMBL/GenBank/DDBJ databases">
        <authorList>
            <person name="Peeters C."/>
        </authorList>
    </citation>
    <scope>NUCLEOTIDE SEQUENCE [LARGE SCALE GENOMIC DNA]</scope>
    <source>
        <strain evidence="4 5">LMG 31114</strain>
    </source>
</reference>
<evidence type="ECO:0000313" key="5">
    <source>
        <dbReference type="Proteomes" id="UP000366945"/>
    </source>
</evidence>
<feature type="domain" description="Ysc84 actin-binding" evidence="3">
    <location>
        <begin position="113"/>
        <end position="196"/>
    </location>
</feature>
<dbReference type="EMBL" id="CABPSK010000002">
    <property type="protein sequence ID" value="VVD98215.1"/>
    <property type="molecule type" value="Genomic_DNA"/>
</dbReference>
<sequence>MQKRDFLMKTSVAVAAAAFALAGCSTTSPSQADKSDSSPSVNANKRREIDASVNGALDKMYTTVKGSRELVSKARGVLVFPSVLQAGFVVGGEYGEGALRVGGATQGYYNTVTASFGLQIGAQSKAVIFLFMTQDALDKFQRTDGWTAGADASVAVVKIGANGAVDLNTATSPVEVIIMTNAGLMANLNVEGTKVTKLKI</sequence>
<feature type="region of interest" description="Disordered" evidence="1">
    <location>
        <begin position="26"/>
        <end position="45"/>
    </location>
</feature>
<evidence type="ECO:0000256" key="1">
    <source>
        <dbReference type="SAM" id="MobiDB-lite"/>
    </source>
</evidence>
<dbReference type="AlphaFoldDB" id="A0A5E4UDU9"/>
<dbReference type="CDD" id="cd11524">
    <property type="entry name" value="SYLF"/>
    <property type="match status" value="1"/>
</dbReference>
<evidence type="ECO:0000256" key="2">
    <source>
        <dbReference type="SAM" id="SignalP"/>
    </source>
</evidence>
<evidence type="ECO:0000313" key="4">
    <source>
        <dbReference type="EMBL" id="VVD98215.1"/>
    </source>
</evidence>
<feature type="chain" id="PRO_5023020666" evidence="2">
    <location>
        <begin position="33"/>
        <end position="200"/>
    </location>
</feature>
<dbReference type="InterPro" id="IPR007461">
    <property type="entry name" value="Ysc84_actin-binding"/>
</dbReference>
<keyword evidence="5" id="KW-1185">Reference proteome</keyword>
<feature type="compositionally biased region" description="Polar residues" evidence="1">
    <location>
        <begin position="26"/>
        <end position="43"/>
    </location>
</feature>
<dbReference type="Pfam" id="PF04366">
    <property type="entry name" value="Ysc84"/>
    <property type="match status" value="1"/>
</dbReference>
<dbReference type="Proteomes" id="UP000366945">
    <property type="component" value="Unassembled WGS sequence"/>
</dbReference>
<dbReference type="PROSITE" id="PS51257">
    <property type="entry name" value="PROKAR_LIPOPROTEIN"/>
    <property type="match status" value="1"/>
</dbReference>
<keyword evidence="2" id="KW-0732">Signal</keyword>
<keyword evidence="4" id="KW-0449">Lipoprotein</keyword>
<accession>A0A5E4UDU9</accession>
<evidence type="ECO:0000259" key="3">
    <source>
        <dbReference type="Pfam" id="PF04366"/>
    </source>
</evidence>
<organism evidence="4 5">
    <name type="scientific">Pandoraea pneumonica</name>
    <dbReference type="NCBI Taxonomy" id="2508299"/>
    <lineage>
        <taxon>Bacteria</taxon>
        <taxon>Pseudomonadati</taxon>
        <taxon>Pseudomonadota</taxon>
        <taxon>Betaproteobacteria</taxon>
        <taxon>Burkholderiales</taxon>
        <taxon>Burkholderiaceae</taxon>
        <taxon>Pandoraea</taxon>
    </lineage>
</organism>
<dbReference type="GeneID" id="300404017"/>
<proteinExistence type="predicted"/>
<gene>
    <name evidence="4" type="ORF">PPN31114_01977</name>
</gene>
<protein>
    <submittedName>
        <fullName evidence="4">Lipoprotein</fullName>
    </submittedName>
</protein>
<dbReference type="OrthoDB" id="198978at2"/>
<name>A0A5E4UDU9_9BURK</name>
<feature type="signal peptide" evidence="2">
    <location>
        <begin position="1"/>
        <end position="32"/>
    </location>
</feature>